<evidence type="ECO:0000313" key="2">
    <source>
        <dbReference type="Proteomes" id="UP001165960"/>
    </source>
</evidence>
<comment type="caution">
    <text evidence="1">The sequence shown here is derived from an EMBL/GenBank/DDBJ whole genome shotgun (WGS) entry which is preliminary data.</text>
</comment>
<keyword evidence="1" id="KW-0723">Serine/threonine-protein kinase</keyword>
<evidence type="ECO:0000313" key="1">
    <source>
        <dbReference type="EMBL" id="KAJ9078103.1"/>
    </source>
</evidence>
<reference evidence="1" key="1">
    <citation type="submission" date="2022-04" db="EMBL/GenBank/DDBJ databases">
        <title>Genome of the entomopathogenic fungus Entomophthora muscae.</title>
        <authorList>
            <person name="Elya C."/>
            <person name="Lovett B.R."/>
            <person name="Lee E."/>
            <person name="Macias A.M."/>
            <person name="Hajek A.E."/>
            <person name="De Bivort B.L."/>
            <person name="Kasson M.T."/>
            <person name="De Fine Licht H.H."/>
            <person name="Stajich J.E."/>
        </authorList>
    </citation>
    <scope>NUCLEOTIDE SEQUENCE</scope>
    <source>
        <strain evidence="1">Berkeley</strain>
    </source>
</reference>
<dbReference type="Proteomes" id="UP001165960">
    <property type="component" value="Unassembled WGS sequence"/>
</dbReference>
<protein>
    <submittedName>
        <fullName evidence="1">Ark- serine/threonine protein kinase</fullName>
        <ecNumber evidence="1">2.7.11.1</ecNumber>
    </submittedName>
</protein>
<dbReference type="EC" id="2.7.11.1" evidence="1"/>
<keyword evidence="1" id="KW-0418">Kinase</keyword>
<name>A0ACC2TTV4_9FUNG</name>
<proteinExistence type="predicted"/>
<gene>
    <name evidence="1" type="primary">AKL1_3</name>
    <name evidence="1" type="ORF">DSO57_1010254</name>
</gene>
<dbReference type="EMBL" id="QTSX02002163">
    <property type="protein sequence ID" value="KAJ9078103.1"/>
    <property type="molecule type" value="Genomic_DNA"/>
</dbReference>
<accession>A0ACC2TTV4</accession>
<organism evidence="1 2">
    <name type="scientific">Entomophthora muscae</name>
    <dbReference type="NCBI Taxonomy" id="34485"/>
    <lineage>
        <taxon>Eukaryota</taxon>
        <taxon>Fungi</taxon>
        <taxon>Fungi incertae sedis</taxon>
        <taxon>Zoopagomycota</taxon>
        <taxon>Entomophthoromycotina</taxon>
        <taxon>Entomophthoromycetes</taxon>
        <taxon>Entomophthorales</taxon>
        <taxon>Entomophthoraceae</taxon>
        <taxon>Entomophthora</taxon>
    </lineage>
</organism>
<keyword evidence="1" id="KW-0808">Transferase</keyword>
<keyword evidence="2" id="KW-1185">Reference proteome</keyword>
<sequence length="581" mass="64399">MDGFLDRFNFSYPKDSSPKDRADPQFRRGSQDDSDEDVNDYIPYHDVSNMNQTNTTLEENDQTPGNLNDINNVGTLRAGEEVEVGGANVVIEKFLAEGGNAHVYIAAVMPSSLENTQANPGLPPNRCVLKRIAVPDKASLLPIDKEIEAMKKLQGNPNIVEFYASSTRPLSKALSKGQRGYEAFILMEYCTEGTLVEFMKLREASMFSEPEVLYFFHEICLGVAAMHSQTPKIVHRDLKVENVLITDTQKLKLCDFGSSTTELIAPGAAISVAQAQVLEDELAACTTLQYRAPEMLDLFQRRGLTEKLDIWALGVLLYRLCYFKTPFDDEGPLAILNCRYTFPPTPFYSQPLLKLIKTMLQENPSSRPPVEKIIIEVCRLRGVQPTVSEPAPVQEIPIEPKHTSSFIQPASVLAPAVPQPDSLFNPDAITPMRRGRPTRQKPTKVTANVFAPTSDDPFEMIAAGLDISKPSDTGSPWELPNPSPKVAERGSFWSSPPEIKVNESAPKVPPRRSNLKADHILIDSNHPKPLTPPIPPKPRNLNLIINPPQSAAIPNLSQSPQILPPPKPPRHRNQSSATRRQ</sequence>